<dbReference type="InterPro" id="IPR022536">
    <property type="entry name" value="EspC"/>
</dbReference>
<sequence length="105" mass="11842">MADNIDVDPAQLRGLAARHDEAADQLRAVPEKHGDIQCSIDSLGPIFGEFREAARDLLEQRRKCYLAQADEHHQLAQHLHEAANLWERNEADGAARLRALLEDRP</sequence>
<dbReference type="STRING" id="444597.BST26_16655"/>
<dbReference type="Pfam" id="PF10824">
    <property type="entry name" value="T7SS_ESX_EspC"/>
    <property type="match status" value="1"/>
</dbReference>
<evidence type="ECO:0000313" key="2">
    <source>
        <dbReference type="Proteomes" id="UP000192801"/>
    </source>
</evidence>
<dbReference type="AlphaFoldDB" id="A0A1X0D349"/>
<comment type="caution">
    <text evidence="1">The sequence shown here is derived from an EMBL/GenBank/DDBJ whole genome shotgun (WGS) entry which is preliminary data.</text>
</comment>
<protein>
    <submittedName>
        <fullName evidence="1">Uncharacterized protein</fullName>
    </submittedName>
</protein>
<proteinExistence type="predicted"/>
<dbReference type="RefSeq" id="WP_083032510.1">
    <property type="nucleotide sequence ID" value="NZ_AP022618.1"/>
</dbReference>
<reference evidence="1 2" key="1">
    <citation type="submission" date="2016-12" db="EMBL/GenBank/DDBJ databases">
        <title>The new phylogeny of genus Mycobacterium.</title>
        <authorList>
            <person name="Tortoli E."/>
            <person name="Trovato A."/>
            <person name="Cirillo D.M."/>
        </authorList>
    </citation>
    <scope>NUCLEOTIDE SEQUENCE [LARGE SCALE GENOMIC DNA]</scope>
    <source>
        <strain evidence="1 2">DSM 45130</strain>
    </source>
</reference>
<dbReference type="OrthoDB" id="4625564at2"/>
<dbReference type="EMBL" id="MVHS01000048">
    <property type="protein sequence ID" value="ORA66817.1"/>
    <property type="molecule type" value="Genomic_DNA"/>
</dbReference>
<dbReference type="Proteomes" id="UP000192801">
    <property type="component" value="Unassembled WGS sequence"/>
</dbReference>
<organism evidence="1 2">
    <name type="scientific">Mycolicibacterium insubricum</name>
    <dbReference type="NCBI Taxonomy" id="444597"/>
    <lineage>
        <taxon>Bacteria</taxon>
        <taxon>Bacillati</taxon>
        <taxon>Actinomycetota</taxon>
        <taxon>Actinomycetes</taxon>
        <taxon>Mycobacteriales</taxon>
        <taxon>Mycobacteriaceae</taxon>
        <taxon>Mycolicibacterium</taxon>
    </lineage>
</organism>
<keyword evidence="2" id="KW-1185">Reference proteome</keyword>
<name>A0A1X0D349_9MYCO</name>
<accession>A0A1X0D349</accession>
<dbReference type="GO" id="GO:0009306">
    <property type="term" value="P:protein secretion"/>
    <property type="evidence" value="ECO:0007669"/>
    <property type="project" value="InterPro"/>
</dbReference>
<gene>
    <name evidence="1" type="ORF">BST26_16655</name>
</gene>
<evidence type="ECO:0000313" key="1">
    <source>
        <dbReference type="EMBL" id="ORA66817.1"/>
    </source>
</evidence>